<name>A0ABT7YPU6_9ACTN</name>
<accession>A0ABT7YPU6</accession>
<feature type="compositionally biased region" description="Polar residues" evidence="1">
    <location>
        <begin position="1"/>
        <end position="10"/>
    </location>
</feature>
<dbReference type="Proteomes" id="UP001171902">
    <property type="component" value="Unassembled WGS sequence"/>
</dbReference>
<keyword evidence="3" id="KW-1185">Reference proteome</keyword>
<sequence>MSDFTDTGGPQQKAIENAGLESLGDGCVRRPEKNLEHFHGLPLVEPEAGPALVPR</sequence>
<dbReference type="EMBL" id="JAUEMJ010000003">
    <property type="protein sequence ID" value="MDN3240641.1"/>
    <property type="molecule type" value="Genomic_DNA"/>
</dbReference>
<gene>
    <name evidence="2" type="ORF">QWI33_12960</name>
</gene>
<protein>
    <submittedName>
        <fullName evidence="2">Uncharacterized protein</fullName>
    </submittedName>
</protein>
<proteinExistence type="predicted"/>
<organism evidence="2 3">
    <name type="scientific">Glycomyces tritici</name>
    <dbReference type="NCBI Taxonomy" id="2665176"/>
    <lineage>
        <taxon>Bacteria</taxon>
        <taxon>Bacillati</taxon>
        <taxon>Actinomycetota</taxon>
        <taxon>Actinomycetes</taxon>
        <taxon>Glycomycetales</taxon>
        <taxon>Glycomycetaceae</taxon>
        <taxon>Glycomyces</taxon>
    </lineage>
</organism>
<comment type="caution">
    <text evidence="2">The sequence shown here is derived from an EMBL/GenBank/DDBJ whole genome shotgun (WGS) entry which is preliminary data.</text>
</comment>
<reference evidence="2" key="1">
    <citation type="submission" date="2023-06" db="EMBL/GenBank/DDBJ databases">
        <title>Gycomyces niveus sp.nov., a novel actinomycete isolated from soil in Shouguang.</title>
        <authorList>
            <person name="Yang X."/>
            <person name="Zhao J."/>
        </authorList>
    </citation>
    <scope>NUCLEOTIDE SEQUENCE</scope>
    <source>
        <strain evidence="2">NEAU C2</strain>
    </source>
</reference>
<evidence type="ECO:0000313" key="3">
    <source>
        <dbReference type="Proteomes" id="UP001171902"/>
    </source>
</evidence>
<evidence type="ECO:0000313" key="2">
    <source>
        <dbReference type="EMBL" id="MDN3240641.1"/>
    </source>
</evidence>
<feature type="region of interest" description="Disordered" evidence="1">
    <location>
        <begin position="1"/>
        <end position="24"/>
    </location>
</feature>
<evidence type="ECO:0000256" key="1">
    <source>
        <dbReference type="SAM" id="MobiDB-lite"/>
    </source>
</evidence>
<dbReference type="RefSeq" id="WP_289957561.1">
    <property type="nucleotide sequence ID" value="NZ_JAUEMJ010000003.1"/>
</dbReference>